<name>A0A6M0QBY6_9BACI</name>
<dbReference type="Proteomes" id="UP000481043">
    <property type="component" value="Unassembled WGS sequence"/>
</dbReference>
<dbReference type="PANTHER" id="PTHR34473">
    <property type="entry name" value="UPF0699 TRANSMEMBRANE PROTEIN YDBS"/>
    <property type="match status" value="1"/>
</dbReference>
<evidence type="ECO:0000313" key="3">
    <source>
        <dbReference type="EMBL" id="NEY73884.1"/>
    </source>
</evidence>
<dbReference type="AlphaFoldDB" id="A0A6M0QBY6"/>
<evidence type="ECO:0000313" key="4">
    <source>
        <dbReference type="Proteomes" id="UP000481043"/>
    </source>
</evidence>
<dbReference type="RefSeq" id="WP_163181747.1">
    <property type="nucleotide sequence ID" value="NZ_JAAIWM010000010.1"/>
</dbReference>
<feature type="domain" description="YdbS-like PH" evidence="2">
    <location>
        <begin position="64"/>
        <end position="140"/>
    </location>
</feature>
<protein>
    <submittedName>
        <fullName evidence="3">PH domain-containing protein</fullName>
    </submittedName>
</protein>
<feature type="transmembrane region" description="Helical" evidence="1">
    <location>
        <begin position="170"/>
        <end position="191"/>
    </location>
</feature>
<evidence type="ECO:0000259" key="2">
    <source>
        <dbReference type="Pfam" id="PF03703"/>
    </source>
</evidence>
<feature type="transmembrane region" description="Helical" evidence="1">
    <location>
        <begin position="372"/>
        <end position="395"/>
    </location>
</feature>
<keyword evidence="1" id="KW-0472">Membrane</keyword>
<feature type="transmembrane region" description="Helical" evidence="1">
    <location>
        <begin position="347"/>
        <end position="366"/>
    </location>
</feature>
<dbReference type="PIRSF" id="PIRSF026631">
    <property type="entry name" value="UCP026631"/>
    <property type="match status" value="1"/>
</dbReference>
<feature type="transmembrane region" description="Helical" evidence="1">
    <location>
        <begin position="211"/>
        <end position="239"/>
    </location>
</feature>
<organism evidence="3 4">
    <name type="scientific">Bacillus mesophilus</name>
    <dbReference type="NCBI Taxonomy" id="1808955"/>
    <lineage>
        <taxon>Bacteria</taxon>
        <taxon>Bacillati</taxon>
        <taxon>Bacillota</taxon>
        <taxon>Bacilli</taxon>
        <taxon>Bacillales</taxon>
        <taxon>Bacillaceae</taxon>
        <taxon>Bacillus</taxon>
    </lineage>
</organism>
<dbReference type="Pfam" id="PF03703">
    <property type="entry name" value="bPH_2"/>
    <property type="match status" value="3"/>
</dbReference>
<feature type="domain" description="YdbS-like PH" evidence="2">
    <location>
        <begin position="249"/>
        <end position="324"/>
    </location>
</feature>
<sequence>MNSPKRLHPVAAILRFLRSLRELALPLVIFIFVGGGRERLFDTLYVVGIIVIVLGMLIFGILTWLRFTYRVEKDELRIESGVFVRKKRYIPIEKIQSIDVSSGVIQRMFGLVKVQVETAGGGDEAEAVLSAVTKVEAEELKVVLSKRTYTDEQDEKIEEIDEVVLSPKDILIMASTSGGVGVVLSALFAFLTQVDEFIPYDYVYGVARNVVGSSVVIIVVGVVFVTLLAWIVAIVSASVKFGNYKLVKRGENLYISRGLLEKREMTIPIKRIQAVRVQENIVRQLFGFASIYIEVAGGAIDKKEETSTFLLPIVSKKEVPKLLERFTPDFIVDSEVNSLPKRAQKRYIFRTIIPSIVVILIISLLLNPWGYISVILLPIAYLVGVSMYREAGWVVKENRLLLRYRFLNRHTVFARRNRIQAFHFIHSFFQRKSLLASIVVSTQSKLTGKHFKVMDVDEVDAIELYHWYSYEKKQPS</sequence>
<evidence type="ECO:0000256" key="1">
    <source>
        <dbReference type="SAM" id="Phobius"/>
    </source>
</evidence>
<feature type="transmembrane region" description="Helical" evidence="1">
    <location>
        <begin position="45"/>
        <end position="67"/>
    </location>
</feature>
<gene>
    <name evidence="3" type="ORF">G4D63_19425</name>
</gene>
<keyword evidence="1" id="KW-0812">Transmembrane</keyword>
<accession>A0A6M0QBY6</accession>
<dbReference type="InterPro" id="IPR005182">
    <property type="entry name" value="YdbS-like_PH"/>
</dbReference>
<dbReference type="InterPro" id="IPR014529">
    <property type="entry name" value="UCP026631"/>
</dbReference>
<dbReference type="PANTHER" id="PTHR34473:SF2">
    <property type="entry name" value="UPF0699 TRANSMEMBRANE PROTEIN YDBT"/>
    <property type="match status" value="1"/>
</dbReference>
<feature type="transmembrane region" description="Helical" evidence="1">
    <location>
        <begin position="12"/>
        <end position="33"/>
    </location>
</feature>
<feature type="domain" description="YdbS-like PH" evidence="2">
    <location>
        <begin position="388"/>
        <end position="468"/>
    </location>
</feature>
<keyword evidence="1" id="KW-1133">Transmembrane helix</keyword>
<dbReference type="EMBL" id="JAAIWM010000010">
    <property type="protein sequence ID" value="NEY73884.1"/>
    <property type="molecule type" value="Genomic_DNA"/>
</dbReference>
<keyword evidence="4" id="KW-1185">Reference proteome</keyword>
<reference evidence="3 4" key="1">
    <citation type="submission" date="2020-02" db="EMBL/GenBank/DDBJ databases">
        <title>Bacillus aquiflavi sp. nov., isolated from yellow water of strong flavor Chinese baijiu in Yibin region of China.</title>
        <authorList>
            <person name="Xie J."/>
        </authorList>
    </citation>
    <scope>NUCLEOTIDE SEQUENCE [LARGE SCALE GENOMIC DNA]</scope>
    <source>
        <strain evidence="3 4">SA4</strain>
    </source>
</reference>
<comment type="caution">
    <text evidence="3">The sequence shown here is derived from an EMBL/GenBank/DDBJ whole genome shotgun (WGS) entry which is preliminary data.</text>
</comment>
<proteinExistence type="predicted"/>